<evidence type="ECO:0000259" key="1">
    <source>
        <dbReference type="Pfam" id="PF10369"/>
    </source>
</evidence>
<dbReference type="Gene3D" id="3.30.70.1150">
    <property type="entry name" value="ACT-like. Chain A, domain 2"/>
    <property type="match status" value="1"/>
</dbReference>
<dbReference type="EMBL" id="BSUZ01000001">
    <property type="protein sequence ID" value="GMA88731.1"/>
    <property type="molecule type" value="Genomic_DNA"/>
</dbReference>
<feature type="domain" description="Acetolactate synthase small subunit C-terminal" evidence="1">
    <location>
        <begin position="2"/>
        <end position="41"/>
    </location>
</feature>
<organism evidence="2 3">
    <name type="scientific">Angustibacter aerolatus</name>
    <dbReference type="NCBI Taxonomy" id="1162965"/>
    <lineage>
        <taxon>Bacteria</taxon>
        <taxon>Bacillati</taxon>
        <taxon>Actinomycetota</taxon>
        <taxon>Actinomycetes</taxon>
        <taxon>Kineosporiales</taxon>
        <taxon>Kineosporiaceae</taxon>
    </lineage>
</organism>
<sequence length="71" mass="7604">MRADQHTRSQVLETVRLFRAKVVDVSPDAVTVEATGNTDKAGRAAARARALRGPRASCSRAWSPWAAARGA</sequence>
<proteinExistence type="predicted"/>
<reference evidence="3" key="1">
    <citation type="journal article" date="2019" name="Int. J. Syst. Evol. Microbiol.">
        <title>The Global Catalogue of Microorganisms (GCM) 10K type strain sequencing project: providing services to taxonomists for standard genome sequencing and annotation.</title>
        <authorList>
            <consortium name="The Broad Institute Genomics Platform"/>
            <consortium name="The Broad Institute Genome Sequencing Center for Infectious Disease"/>
            <person name="Wu L."/>
            <person name="Ma J."/>
        </authorList>
    </citation>
    <scope>NUCLEOTIDE SEQUENCE [LARGE SCALE GENOMIC DNA]</scope>
    <source>
        <strain evidence="3">NBRC 108730</strain>
    </source>
</reference>
<dbReference type="SUPFAM" id="SSF55021">
    <property type="entry name" value="ACT-like"/>
    <property type="match status" value="1"/>
</dbReference>
<name>A0ABQ6JPX9_9ACTN</name>
<evidence type="ECO:0000313" key="3">
    <source>
        <dbReference type="Proteomes" id="UP001157017"/>
    </source>
</evidence>
<evidence type="ECO:0000313" key="2">
    <source>
        <dbReference type="EMBL" id="GMA88731.1"/>
    </source>
</evidence>
<comment type="caution">
    <text evidence="2">The sequence shown here is derived from an EMBL/GenBank/DDBJ whole genome shotgun (WGS) entry which is preliminary data.</text>
</comment>
<keyword evidence="3" id="KW-1185">Reference proteome</keyword>
<dbReference type="InterPro" id="IPR027271">
    <property type="entry name" value="Acetolactate_synth/TF_NikR_C"/>
</dbReference>
<accession>A0ABQ6JPX9</accession>
<dbReference type="Proteomes" id="UP001157017">
    <property type="component" value="Unassembled WGS sequence"/>
</dbReference>
<gene>
    <name evidence="2" type="ORF">GCM10025868_39810</name>
</gene>
<protein>
    <recommendedName>
        <fullName evidence="1">Acetolactate synthase small subunit C-terminal domain-containing protein</fullName>
    </recommendedName>
</protein>
<dbReference type="Pfam" id="PF10369">
    <property type="entry name" value="ALS_ss_C"/>
    <property type="match status" value="1"/>
</dbReference>
<dbReference type="InterPro" id="IPR045865">
    <property type="entry name" value="ACT-like_dom_sf"/>
</dbReference>
<dbReference type="InterPro" id="IPR019455">
    <property type="entry name" value="Acetolactate_synth_ssu_C"/>
</dbReference>